<gene>
    <name evidence="2" type="ORF">RS82_01430</name>
</gene>
<keyword evidence="3" id="KW-1185">Reference proteome</keyword>
<feature type="transmembrane region" description="Helical" evidence="1">
    <location>
        <begin position="26"/>
        <end position="49"/>
    </location>
</feature>
<protein>
    <recommendedName>
        <fullName evidence="4">MFS transporter permease</fullName>
    </recommendedName>
</protein>
<proteinExistence type="predicted"/>
<keyword evidence="1" id="KW-0812">Transmembrane</keyword>
<accession>A0A0M2HA77</accession>
<evidence type="ECO:0000256" key="1">
    <source>
        <dbReference type="SAM" id="Phobius"/>
    </source>
</evidence>
<keyword evidence="1" id="KW-0472">Membrane</keyword>
<keyword evidence="1" id="KW-1133">Transmembrane helix</keyword>
<feature type="transmembrane region" description="Helical" evidence="1">
    <location>
        <begin position="55"/>
        <end position="78"/>
    </location>
</feature>
<evidence type="ECO:0008006" key="4">
    <source>
        <dbReference type="Google" id="ProtNLM"/>
    </source>
</evidence>
<feature type="transmembrane region" description="Helical" evidence="1">
    <location>
        <begin position="115"/>
        <end position="136"/>
    </location>
</feature>
<name>A0A0M2HA77_MICTR</name>
<evidence type="ECO:0000313" key="2">
    <source>
        <dbReference type="EMBL" id="KJL43378.1"/>
    </source>
</evidence>
<evidence type="ECO:0000313" key="3">
    <source>
        <dbReference type="Proteomes" id="UP000034098"/>
    </source>
</evidence>
<dbReference type="PATRIC" id="fig|69370.6.peg.1466"/>
<reference evidence="2 3" key="1">
    <citation type="submission" date="2015-02" db="EMBL/GenBank/DDBJ databases">
        <title>Draft genome sequences of ten Microbacterium spp. with emphasis on heavy metal contaminated environments.</title>
        <authorList>
            <person name="Corretto E."/>
        </authorList>
    </citation>
    <scope>NUCLEOTIDE SEQUENCE [LARGE SCALE GENOMIC DNA]</scope>
    <source>
        <strain evidence="2 3">DSM 8608</strain>
    </source>
</reference>
<sequence length="184" mass="20662">MLRGARKRTTGVVCGRSIGGMWLRRAFFGWLIPSAFLLPLWLLVGWAVFNAGGWAFLWVLFLAIPGVFLWQLLLTVLVRARGTVRAHRAVSWWDVLGFTVWHLLVISLGLFAEAWWAPVMVVAILAGVGLFWLELWQLWSEARPSRFVLHTSEGVAYIPAEADAPEAARREVIVISEKQTPPAS</sequence>
<dbReference type="Proteomes" id="UP000034098">
    <property type="component" value="Unassembled WGS sequence"/>
</dbReference>
<dbReference type="EMBL" id="JYJA01000031">
    <property type="protein sequence ID" value="KJL43378.1"/>
    <property type="molecule type" value="Genomic_DNA"/>
</dbReference>
<feature type="transmembrane region" description="Helical" evidence="1">
    <location>
        <begin position="90"/>
        <end position="109"/>
    </location>
</feature>
<dbReference type="AlphaFoldDB" id="A0A0M2HA77"/>
<organism evidence="2 3">
    <name type="scientific">Microbacterium trichothecenolyticum</name>
    <name type="common">Aureobacterium trichothecenolyticum</name>
    <dbReference type="NCBI Taxonomy" id="69370"/>
    <lineage>
        <taxon>Bacteria</taxon>
        <taxon>Bacillati</taxon>
        <taxon>Actinomycetota</taxon>
        <taxon>Actinomycetes</taxon>
        <taxon>Micrococcales</taxon>
        <taxon>Microbacteriaceae</taxon>
        <taxon>Microbacterium</taxon>
    </lineage>
</organism>
<comment type="caution">
    <text evidence="2">The sequence shown here is derived from an EMBL/GenBank/DDBJ whole genome shotgun (WGS) entry which is preliminary data.</text>
</comment>